<dbReference type="AlphaFoldDB" id="B5CZ79"/>
<keyword evidence="1" id="KW-1133">Transmembrane helix</keyword>
<evidence type="ECO:0000313" key="3">
    <source>
        <dbReference type="Proteomes" id="UP000003452"/>
    </source>
</evidence>
<dbReference type="Proteomes" id="UP000003452">
    <property type="component" value="Unassembled WGS sequence"/>
</dbReference>
<keyword evidence="1" id="KW-0472">Membrane</keyword>
<reference evidence="2 3" key="1">
    <citation type="submission" date="2008-08" db="EMBL/GenBank/DDBJ databases">
        <title>Draft genome sequence of Bacteroides plebeius (DSM 17135).</title>
        <authorList>
            <person name="Sudarsanam P."/>
            <person name="Ley R."/>
            <person name="Guruge J."/>
            <person name="Turnbaugh P.J."/>
            <person name="Mahowald M."/>
            <person name="Liep D."/>
            <person name="Gordon J."/>
        </authorList>
    </citation>
    <scope>NUCLEOTIDE SEQUENCE [LARGE SCALE GENOMIC DNA]</scope>
    <source>
        <strain evidence="3">DSM 17135 / JCM 12973 / M2</strain>
    </source>
</reference>
<sequence>MVSIDEISFLSFTDKSFYKKQILMMLLRLLCLFMFFFVDFFMNTLFSVSRRRKKEVAKKTLFQRRLSLTEVYLFPSCRFLFRIDESGYMYLMYAFSFRLYVYIL</sequence>
<name>B5CZ79_PHOPM</name>
<keyword evidence="1" id="KW-0812">Transmembrane</keyword>
<evidence type="ECO:0000313" key="2">
    <source>
        <dbReference type="EMBL" id="EDY95760.1"/>
    </source>
</evidence>
<protein>
    <submittedName>
        <fullName evidence="2">Uncharacterized protein</fullName>
    </submittedName>
</protein>
<dbReference type="HOGENOM" id="CLU_2244568_0_0_10"/>
<dbReference type="EMBL" id="ABQC02000019">
    <property type="protein sequence ID" value="EDY95760.1"/>
    <property type="molecule type" value="Genomic_DNA"/>
</dbReference>
<evidence type="ECO:0000256" key="1">
    <source>
        <dbReference type="SAM" id="Phobius"/>
    </source>
</evidence>
<comment type="caution">
    <text evidence="2">The sequence shown here is derived from an EMBL/GenBank/DDBJ whole genome shotgun (WGS) entry which is preliminary data.</text>
</comment>
<reference evidence="2 3" key="2">
    <citation type="submission" date="2008-08" db="EMBL/GenBank/DDBJ databases">
        <authorList>
            <person name="Fulton L."/>
            <person name="Clifton S."/>
            <person name="Fulton B."/>
            <person name="Xu J."/>
            <person name="Minx P."/>
            <person name="Pepin K.H."/>
            <person name="Johnson M."/>
            <person name="Thiruvilangam P."/>
            <person name="Bhonagiri V."/>
            <person name="Nash W.E."/>
            <person name="Mardis E.R."/>
            <person name="Wilson R.K."/>
        </authorList>
    </citation>
    <scope>NUCLEOTIDE SEQUENCE [LARGE SCALE GENOMIC DNA]</scope>
    <source>
        <strain evidence="3">DSM 17135 / JCM 12973 / M2</strain>
    </source>
</reference>
<accession>B5CZ79</accession>
<feature type="transmembrane region" description="Helical" evidence="1">
    <location>
        <begin position="22"/>
        <end position="41"/>
    </location>
</feature>
<proteinExistence type="predicted"/>
<gene>
    <name evidence="2" type="ORF">BACPLE_02036</name>
</gene>
<organism evidence="2 3">
    <name type="scientific">Phocaeicola plebeius (strain DSM 17135 / JCM 12973 / CCUG 54634 / M2)</name>
    <name type="common">Bacteroides plebeius</name>
    <dbReference type="NCBI Taxonomy" id="484018"/>
    <lineage>
        <taxon>Bacteria</taxon>
        <taxon>Pseudomonadati</taxon>
        <taxon>Bacteroidota</taxon>
        <taxon>Bacteroidia</taxon>
        <taxon>Bacteroidales</taxon>
        <taxon>Bacteroidaceae</taxon>
        <taxon>Phocaeicola</taxon>
    </lineage>
</organism>